<keyword evidence="2" id="KW-1185">Reference proteome</keyword>
<protein>
    <submittedName>
        <fullName evidence="1">Uncharacterized protein</fullName>
    </submittedName>
</protein>
<dbReference type="AlphaFoldDB" id="J2K6K9"/>
<dbReference type="Proteomes" id="UP000007509">
    <property type="component" value="Unassembled WGS sequence"/>
</dbReference>
<evidence type="ECO:0000313" key="2">
    <source>
        <dbReference type="Proteomes" id="UP000007509"/>
    </source>
</evidence>
<dbReference type="EMBL" id="AKJY01000003">
    <property type="protein sequence ID" value="EJL75855.1"/>
    <property type="molecule type" value="Genomic_DNA"/>
</dbReference>
<proteinExistence type="predicted"/>
<gene>
    <name evidence="1" type="ORF">PMI13_00251</name>
</gene>
<sequence>MKIFKLTFTICSLTFYSVLFSQKDKNNYVSNYLPSSIKELKDSTFIYYKKDIDRLNEKLNIQDEKKKKVFNNQMLALFFNNEINSFAVTMKDLSLDPNIVSVNTDNKTLTVGRNINLQNNKNRPDKDLRKISNILSVSAISSIDKNFSKIYSKNNKTNEYDFASEISLNFKFTHINNNIIGTYEKHRAQIKSLRNEKIEKYLKSEFDKDEELKDPSNVDPGKKYYEYYKKIADKEIKNVKDNILFNSYKLSWWGVNVNIPLTKKVINVKSTKTVGSFENKEFYSWKAELFFNGLYNIPGYLNGTTLNGRISGSVFNNNNFIANNTSAVTFQTIADQNSIQQILNPADLVFIGDYERFATTALKLEGASLFFNNTIGVSAALEKNFGTYDALNWKLGIPVSLKDKDKKPSLNFEMQWHEINKVHVVGISVGYIFGKFVR</sequence>
<comment type="caution">
    <text evidence="1">The sequence shown here is derived from an EMBL/GenBank/DDBJ whole genome shotgun (WGS) entry which is preliminary data.</text>
</comment>
<accession>J2K6K9</accession>
<organism evidence="1 2">
    <name type="scientific">Chryseobacterium populi</name>
    <dbReference type="NCBI Taxonomy" id="1144316"/>
    <lineage>
        <taxon>Bacteria</taxon>
        <taxon>Pseudomonadati</taxon>
        <taxon>Bacteroidota</taxon>
        <taxon>Flavobacteriia</taxon>
        <taxon>Flavobacteriales</taxon>
        <taxon>Weeksellaceae</taxon>
        <taxon>Chryseobacterium group</taxon>
        <taxon>Chryseobacterium</taxon>
    </lineage>
</organism>
<reference evidence="1 2" key="1">
    <citation type="journal article" date="2012" name="J. Bacteriol.">
        <title>Twenty-one genome sequences from Pseudomonas species and 19 genome sequences from diverse bacteria isolated from the rhizosphere and endosphere of Populus deltoides.</title>
        <authorList>
            <person name="Brown S.D."/>
            <person name="Utturkar S.M."/>
            <person name="Klingeman D.M."/>
            <person name="Johnson C.M."/>
            <person name="Martin S.L."/>
            <person name="Land M.L."/>
            <person name="Lu T.Y."/>
            <person name="Schadt C.W."/>
            <person name="Doktycz M.J."/>
            <person name="Pelletier D.A."/>
        </authorList>
    </citation>
    <scope>NUCLEOTIDE SEQUENCE [LARGE SCALE GENOMIC DNA]</scope>
    <source>
        <strain evidence="1 2">CF314</strain>
    </source>
</reference>
<dbReference type="PATRIC" id="fig|1144316.3.peg.252"/>
<name>J2K6K9_9FLAO</name>
<evidence type="ECO:0000313" key="1">
    <source>
        <dbReference type="EMBL" id="EJL75855.1"/>
    </source>
</evidence>